<name>A0A4P7LUG2_9BURK</name>
<evidence type="ECO:0000256" key="1">
    <source>
        <dbReference type="SAM" id="SignalP"/>
    </source>
</evidence>
<dbReference type="Proteomes" id="UP000295294">
    <property type="component" value="Plasmid unnamed2"/>
</dbReference>
<keyword evidence="1" id="KW-0732">Signal</keyword>
<dbReference type="InterPro" id="IPR031618">
    <property type="entry name" value="T4SS_TraI"/>
</dbReference>
<evidence type="ECO:0008006" key="4">
    <source>
        <dbReference type="Google" id="ProtNLM"/>
    </source>
</evidence>
<sequence length="282" mass="30933">MSFVSSPWKFITVRIDRKALLPLAAALVFASEAAIAQMSLDQISALSADTMPADVEVTPVRAAILREAALSMGSKAGLADRCAVLMADLEKRAYVLDRQYRFAAYVTKNGLLPPVITEARDAVQTSDEQVRVADRIYKIVVKAKPVTTPPSWRDYLFVGLRLTKDVPMPVSSALPKTAAEKAFWKKTVADGWAHGQKLADEILERNLARLDRDFIGIMRYSYLLNNGMVSEPTVAVAPRVVSGDRNELRLGDTLMRVTDTGGFITDPKRWQPTVLPASGAAK</sequence>
<dbReference type="Pfam" id="PF16932">
    <property type="entry name" value="T4SS_TraI"/>
    <property type="match status" value="1"/>
</dbReference>
<reference evidence="2 3" key="1">
    <citation type="submission" date="2019-03" db="EMBL/GenBank/DDBJ databases">
        <title>Efficiently degradation of phenoxyalkanoic acid herbicides by Cupriavidus oxalaticus strain X32.</title>
        <authorList>
            <person name="Sheng X."/>
        </authorList>
    </citation>
    <scope>NUCLEOTIDE SEQUENCE [LARGE SCALE GENOMIC DNA]</scope>
    <source>
        <strain evidence="2 3">X32</strain>
        <plasmid evidence="2 3">unnamed2</plasmid>
    </source>
</reference>
<evidence type="ECO:0000313" key="3">
    <source>
        <dbReference type="Proteomes" id="UP000295294"/>
    </source>
</evidence>
<dbReference type="EMBL" id="CP038637">
    <property type="protein sequence ID" value="QBY56101.1"/>
    <property type="molecule type" value="Genomic_DNA"/>
</dbReference>
<protein>
    <recommendedName>
        <fullName evidence="4">Type IV secretion system protein DotC</fullName>
    </recommendedName>
</protein>
<evidence type="ECO:0000313" key="2">
    <source>
        <dbReference type="EMBL" id="QBY56101.1"/>
    </source>
</evidence>
<dbReference type="AlphaFoldDB" id="A0A4P7LUG2"/>
<dbReference type="RefSeq" id="WP_135707267.1">
    <property type="nucleotide sequence ID" value="NZ_CP038637.1"/>
</dbReference>
<dbReference type="KEGG" id="cox:E0W60_34180"/>
<feature type="signal peptide" evidence="1">
    <location>
        <begin position="1"/>
        <end position="36"/>
    </location>
</feature>
<geneLocation type="plasmid" evidence="2">
    <name>unnamed2</name>
</geneLocation>
<keyword evidence="2" id="KW-0614">Plasmid</keyword>
<feature type="chain" id="PRO_5020352511" description="Type IV secretion system protein DotC" evidence="1">
    <location>
        <begin position="37"/>
        <end position="282"/>
    </location>
</feature>
<dbReference type="OrthoDB" id="7992122at2"/>
<accession>A0A4P7LUG2</accession>
<gene>
    <name evidence="2" type="ORF">E0W60_34180</name>
</gene>
<proteinExistence type="predicted"/>
<organism evidence="2 3">
    <name type="scientific">Cupriavidus oxalaticus</name>
    <dbReference type="NCBI Taxonomy" id="96344"/>
    <lineage>
        <taxon>Bacteria</taxon>
        <taxon>Pseudomonadati</taxon>
        <taxon>Pseudomonadota</taxon>
        <taxon>Betaproteobacteria</taxon>
        <taxon>Burkholderiales</taxon>
        <taxon>Burkholderiaceae</taxon>
        <taxon>Cupriavidus</taxon>
    </lineage>
</organism>